<proteinExistence type="predicted"/>
<evidence type="ECO:0000259" key="2">
    <source>
        <dbReference type="SMART" id="SM00835"/>
    </source>
</evidence>
<dbReference type="RefSeq" id="WP_106190278.1">
    <property type="nucleotide sequence ID" value="NZ_PVTF01000008.1"/>
</dbReference>
<feature type="domain" description="Cupin type-1" evidence="2">
    <location>
        <begin position="38"/>
        <end position="144"/>
    </location>
</feature>
<gene>
    <name evidence="3" type="ORF">CLV43_108317</name>
</gene>
<dbReference type="PANTHER" id="PTHR35848">
    <property type="entry name" value="OXALATE-BINDING PROTEIN"/>
    <property type="match status" value="1"/>
</dbReference>
<dbReference type="OrthoDB" id="6058at2"/>
<evidence type="ECO:0000256" key="1">
    <source>
        <dbReference type="ARBA" id="ARBA00022723"/>
    </source>
</evidence>
<dbReference type="Pfam" id="PF07883">
    <property type="entry name" value="Cupin_2"/>
    <property type="match status" value="1"/>
</dbReference>
<organism evidence="3 4">
    <name type="scientific">Umezawaea tangerina</name>
    <dbReference type="NCBI Taxonomy" id="84725"/>
    <lineage>
        <taxon>Bacteria</taxon>
        <taxon>Bacillati</taxon>
        <taxon>Actinomycetota</taxon>
        <taxon>Actinomycetes</taxon>
        <taxon>Pseudonocardiales</taxon>
        <taxon>Pseudonocardiaceae</taxon>
        <taxon>Umezawaea</taxon>
    </lineage>
</organism>
<name>A0A2T0SZS5_9PSEU</name>
<keyword evidence="1" id="KW-0479">Metal-binding</keyword>
<dbReference type="InterPro" id="IPR051610">
    <property type="entry name" value="GPI/OXD"/>
</dbReference>
<evidence type="ECO:0000313" key="4">
    <source>
        <dbReference type="Proteomes" id="UP000239494"/>
    </source>
</evidence>
<dbReference type="SMART" id="SM00835">
    <property type="entry name" value="Cupin_1"/>
    <property type="match status" value="1"/>
</dbReference>
<reference evidence="3 4" key="1">
    <citation type="submission" date="2018-03" db="EMBL/GenBank/DDBJ databases">
        <title>Genomic Encyclopedia of Archaeal and Bacterial Type Strains, Phase II (KMG-II): from individual species to whole genera.</title>
        <authorList>
            <person name="Goeker M."/>
        </authorList>
    </citation>
    <scope>NUCLEOTIDE SEQUENCE [LARGE SCALE GENOMIC DNA]</scope>
    <source>
        <strain evidence="3 4">DSM 44720</strain>
    </source>
</reference>
<dbReference type="Gene3D" id="2.60.120.10">
    <property type="entry name" value="Jelly Rolls"/>
    <property type="match status" value="2"/>
</dbReference>
<dbReference type="GO" id="GO:0046872">
    <property type="term" value="F:metal ion binding"/>
    <property type="evidence" value="ECO:0007669"/>
    <property type="project" value="UniProtKB-KW"/>
</dbReference>
<dbReference type="InterPro" id="IPR014710">
    <property type="entry name" value="RmlC-like_jellyroll"/>
</dbReference>
<sequence>MGTVVRGARPPFGPIVNDTGGAGTTYRHAGGEGVCLWKTLVNGAHLEGDWNLVEHLVIRPGGSVGEHVHTRTEEIYYILRGRAVMTMNDVEFPVRAGDLITTPIGAAHAIANREDEDMHFFVIEVFPRDGAAGRPSRVAVPELASGPEGRRRAVVDLRPHFTGDWRTFSLIEVPEDGTAVREAPPGNTQVLYVVSGTVEFEVDGEHHRGGAGTCLAVGPRTTWTARAHSALTLISTEVGVR</sequence>
<dbReference type="InterPro" id="IPR006045">
    <property type="entry name" value="Cupin_1"/>
</dbReference>
<dbReference type="EMBL" id="PVTF01000008">
    <property type="protein sequence ID" value="PRY38917.1"/>
    <property type="molecule type" value="Genomic_DNA"/>
</dbReference>
<comment type="caution">
    <text evidence="3">The sequence shown here is derived from an EMBL/GenBank/DDBJ whole genome shotgun (WGS) entry which is preliminary data.</text>
</comment>
<dbReference type="SUPFAM" id="SSF51182">
    <property type="entry name" value="RmlC-like cupins"/>
    <property type="match status" value="1"/>
</dbReference>
<dbReference type="Proteomes" id="UP000239494">
    <property type="component" value="Unassembled WGS sequence"/>
</dbReference>
<keyword evidence="4" id="KW-1185">Reference proteome</keyword>
<evidence type="ECO:0000313" key="3">
    <source>
        <dbReference type="EMBL" id="PRY38917.1"/>
    </source>
</evidence>
<dbReference type="AlphaFoldDB" id="A0A2T0SZS5"/>
<accession>A0A2T0SZS5</accession>
<dbReference type="InterPro" id="IPR011051">
    <property type="entry name" value="RmlC_Cupin_sf"/>
</dbReference>
<protein>
    <submittedName>
        <fullName evidence="3">Cupin domain-containing protein</fullName>
    </submittedName>
</protein>
<dbReference type="PANTHER" id="PTHR35848:SF6">
    <property type="entry name" value="CUPIN TYPE-2 DOMAIN-CONTAINING PROTEIN"/>
    <property type="match status" value="1"/>
</dbReference>
<dbReference type="InterPro" id="IPR013096">
    <property type="entry name" value="Cupin_2"/>
</dbReference>